<dbReference type="InterPro" id="IPR050492">
    <property type="entry name" value="Bact_metal-bind_prot9"/>
</dbReference>
<dbReference type="GO" id="GO:0030313">
    <property type="term" value="C:cell envelope"/>
    <property type="evidence" value="ECO:0007669"/>
    <property type="project" value="UniProtKB-SubCell"/>
</dbReference>
<dbReference type="AlphaFoldDB" id="H5SQU3"/>
<comment type="subcellular location">
    <subcellularLocation>
        <location evidence="1">Cell envelope</location>
    </subcellularLocation>
</comment>
<dbReference type="Pfam" id="PF01297">
    <property type="entry name" value="ZnuA"/>
    <property type="match status" value="1"/>
</dbReference>
<dbReference type="SUPFAM" id="SSF53807">
    <property type="entry name" value="Helical backbone' metal receptor"/>
    <property type="match status" value="1"/>
</dbReference>
<dbReference type="PANTHER" id="PTHR42953">
    <property type="entry name" value="HIGH-AFFINITY ZINC UPTAKE SYSTEM PROTEIN ZNUA-RELATED"/>
    <property type="match status" value="1"/>
</dbReference>
<protein>
    <submittedName>
        <fullName evidence="5">Periplasmic solute binding protein</fullName>
    </submittedName>
</protein>
<evidence type="ECO:0000256" key="1">
    <source>
        <dbReference type="ARBA" id="ARBA00004196"/>
    </source>
</evidence>
<name>H5SQU3_ACEAU</name>
<dbReference type="PANTHER" id="PTHR42953:SF1">
    <property type="entry name" value="METAL-BINDING PROTEIN HI_0362-RELATED"/>
    <property type="match status" value="1"/>
</dbReference>
<dbReference type="InterPro" id="IPR006127">
    <property type="entry name" value="ZnuA-like"/>
</dbReference>
<reference evidence="5" key="1">
    <citation type="journal article" date="2005" name="Environ. Microbiol.">
        <title>Genetic and functional properties of uncultivated thermophilic crenarchaeotes from a subsurface gold mine as revealed by analysis of genome fragments.</title>
        <authorList>
            <person name="Nunoura T."/>
            <person name="Hirayama H."/>
            <person name="Takami H."/>
            <person name="Oida H."/>
            <person name="Nishi S."/>
            <person name="Shimamura S."/>
            <person name="Suzuki Y."/>
            <person name="Inagaki F."/>
            <person name="Takai K."/>
            <person name="Nealson K.H."/>
            <person name="Horikoshi K."/>
        </authorList>
    </citation>
    <scope>NUCLEOTIDE SEQUENCE</scope>
</reference>
<evidence type="ECO:0000256" key="3">
    <source>
        <dbReference type="ARBA" id="ARBA00022723"/>
    </source>
</evidence>
<accession>H5SQU3</accession>
<proteinExistence type="predicted"/>
<reference evidence="5" key="2">
    <citation type="journal article" date="2012" name="PLoS ONE">
        <title>A Deeply Branching Thermophilic Bacterium with an Ancient Acetyl-CoA Pathway Dominates a Subsurface Ecosystem.</title>
        <authorList>
            <person name="Takami H."/>
            <person name="Noguchi H."/>
            <person name="Takaki Y."/>
            <person name="Uchiyama I."/>
            <person name="Toyoda A."/>
            <person name="Nishi S."/>
            <person name="Chee G.-J."/>
            <person name="Arai W."/>
            <person name="Nunoura T."/>
            <person name="Itoh T."/>
            <person name="Hattori M."/>
            <person name="Takai K."/>
        </authorList>
    </citation>
    <scope>NUCLEOTIDE SEQUENCE</scope>
</reference>
<evidence type="ECO:0000256" key="4">
    <source>
        <dbReference type="ARBA" id="ARBA00022729"/>
    </source>
</evidence>
<evidence type="ECO:0000313" key="5">
    <source>
        <dbReference type="EMBL" id="BAL58460.1"/>
    </source>
</evidence>
<organism evidence="5">
    <name type="scientific">Acetithermum autotrophicum</name>
    <dbReference type="NCBI Taxonomy" id="1446466"/>
    <lineage>
        <taxon>Bacteria</taxon>
        <taxon>Candidatus Bipolaricaulota</taxon>
        <taxon>Candidatus Acetithermum</taxon>
    </lineage>
</organism>
<dbReference type="EMBL" id="AP011801">
    <property type="protein sequence ID" value="BAL58460.1"/>
    <property type="molecule type" value="Genomic_DNA"/>
</dbReference>
<gene>
    <name evidence="5" type="ORF">HGMM_OP2C010</name>
</gene>
<evidence type="ECO:0000256" key="2">
    <source>
        <dbReference type="ARBA" id="ARBA00022448"/>
    </source>
</evidence>
<dbReference type="Gene3D" id="3.40.50.1980">
    <property type="entry name" value="Nitrogenase molybdenum iron protein domain"/>
    <property type="match status" value="2"/>
</dbReference>
<sequence length="280" mass="30437">MNRRRAALVLVGIAMIGAGLGLLRVSHAQEKPVVVVTTEILGDFVRKIAEDRVELAVLIPGGMCPAHYDIRPSDVAAVARAALVLHHGFEPWMENLVKASGSKALVVKTGDDWNVPPNAIQQVGIVLEALAKILPKDAQILQQNAVAFQKRIEELAGRLLARAQQLNVQEAKVISQAFQAKFVSWLGFHVVGTYPPPERVSAQLFLQLVQLGREQKVALVVDNLQSGVGVGARLAFEIGAVSVVLTNFPGAVPNTRDYLEVIAHNGTQMFEALESYRRRP</sequence>
<keyword evidence="2" id="KW-0813">Transport</keyword>
<keyword evidence="4" id="KW-0732">Signal</keyword>
<dbReference type="GO" id="GO:0046872">
    <property type="term" value="F:metal ion binding"/>
    <property type="evidence" value="ECO:0007669"/>
    <property type="project" value="UniProtKB-KW"/>
</dbReference>
<keyword evidence="3" id="KW-0479">Metal-binding</keyword>
<dbReference type="GO" id="GO:0030001">
    <property type="term" value="P:metal ion transport"/>
    <property type="evidence" value="ECO:0007669"/>
    <property type="project" value="InterPro"/>
</dbReference>